<feature type="region of interest" description="Disordered" evidence="2">
    <location>
        <begin position="211"/>
        <end position="233"/>
    </location>
</feature>
<reference evidence="3 4" key="1">
    <citation type="submission" date="2017-12" db="EMBL/GenBank/DDBJ databases">
        <title>Comparative genomics of Botrytis spp.</title>
        <authorList>
            <person name="Valero-Jimenez C.A."/>
            <person name="Tapia P."/>
            <person name="Veloso J."/>
            <person name="Silva-Moreno E."/>
            <person name="Staats M."/>
            <person name="Valdes J.H."/>
            <person name="Van Kan J.A.L."/>
        </authorList>
    </citation>
    <scope>NUCLEOTIDE SEQUENCE [LARGE SCALE GENOMIC DNA]</scope>
    <source>
        <strain evidence="3 4">MUCL435</strain>
    </source>
</reference>
<feature type="coiled-coil region" evidence="1">
    <location>
        <begin position="890"/>
        <end position="917"/>
    </location>
</feature>
<comment type="caution">
    <text evidence="3">The sequence shown here is derived from an EMBL/GenBank/DDBJ whole genome shotgun (WGS) entry which is preliminary data.</text>
</comment>
<feature type="compositionally biased region" description="Polar residues" evidence="2">
    <location>
        <begin position="13"/>
        <end position="33"/>
    </location>
</feature>
<dbReference type="EMBL" id="PQXL01000313">
    <property type="protein sequence ID" value="THV47395.1"/>
    <property type="molecule type" value="Genomic_DNA"/>
</dbReference>
<name>A0A4S8QV30_9HELO</name>
<evidence type="ECO:0000256" key="2">
    <source>
        <dbReference type="SAM" id="MobiDB-lite"/>
    </source>
</evidence>
<dbReference type="Proteomes" id="UP000308671">
    <property type="component" value="Unassembled WGS sequence"/>
</dbReference>
<evidence type="ECO:0000313" key="3">
    <source>
        <dbReference type="EMBL" id="THV47395.1"/>
    </source>
</evidence>
<protein>
    <submittedName>
        <fullName evidence="3">Uncharacterized protein</fullName>
    </submittedName>
</protein>
<feature type="coiled-coil region" evidence="1">
    <location>
        <begin position="442"/>
        <end position="504"/>
    </location>
</feature>
<evidence type="ECO:0000313" key="4">
    <source>
        <dbReference type="Proteomes" id="UP000308671"/>
    </source>
</evidence>
<feature type="region of interest" description="Disordered" evidence="2">
    <location>
        <begin position="1"/>
        <end position="73"/>
    </location>
</feature>
<dbReference type="OrthoDB" id="3542566at2759"/>
<feature type="coiled-coil region" evidence="1">
    <location>
        <begin position="327"/>
        <end position="386"/>
    </location>
</feature>
<keyword evidence="4" id="KW-1185">Reference proteome</keyword>
<evidence type="ECO:0000256" key="1">
    <source>
        <dbReference type="SAM" id="Coils"/>
    </source>
</evidence>
<sequence length="927" mass="105968">MFGNPRVKESKAIHQNASGVPPRYSSQDENMQSLGEVEHEDRLGEVDSGSPIPPLSSSASPAPLSLGQNDDLQGTDRSSKVIVHESCLVKGAPSCDKAKAKFDELGRDFPSDLPYIITYENGALEATCQECGRRLKIEGSAIGGIINHATGTPHCFNVKQRLDSNNLEETLTSKVMARRKAMENSSVPNSFREVPSRRRFENIEPLDLSSIEVDPAGPVDHSGSEPRKSKRRKVAPAFLAEIDTSDLRVSTCLKNPVGRPRGWKKNKKNSSISETSAPALERTVADISERLTHIDHQFDYKIKKQRDQTLLVNADLIGLRNFYGKRLDTLEQTSETQKRELKLCNENFRESQAQTDASFHKDKISLANMESALREQKDSIDNLSKLLPDADRRLENQEKFTKSLSGLFPDVENKLNEQKKIFNRLASKMESALKERATTTDLNRLMSNYNEEQRNIRDLTEDLEMLSDRVDSDDLLRLHTKNELQTHQKQIANLEQKISGIRYDAAEEFSEIIKKQNYPRIDVDRIEKMENSIEELKKKSQDSSPAKTSEAIIDRVVGYTAENHNRLEEMVKEVEKRHSSQRDSLIEALETKISCTSQAAIDRVADLEVSLKEFQTKLADMARLAVAPHLQRCKQYVELLEKQAVEFRPYMDRIVRLEDNVPDFRTFKDKFDSLETCTQGFQKWLDEIASESAEYRLQQDNLRTEFLRRQALESQTFMERIVNLEKNTTDITRLVENNKVSEEPMRKCILNFRSTSDQIAQLRKEVQSYDSKLGAVSVALDNRRLQQLKEHTELIEEKMSHIQTDFDNMITRFTAEAQNIAIQAVRFEVTGDNSTRDRQIDDLAQSIRPIMIRLAGLEGTEKQSDKMVMMRLGALEKNEKQSEDMMMLRLAALEEKNERQVSRILELERGNQSLQREVMKLQQPNVG</sequence>
<feature type="compositionally biased region" description="Basic and acidic residues" evidence="2">
    <location>
        <begin position="1"/>
        <end position="12"/>
    </location>
</feature>
<organism evidence="3 4">
    <name type="scientific">Botrytis galanthina</name>
    <dbReference type="NCBI Taxonomy" id="278940"/>
    <lineage>
        <taxon>Eukaryota</taxon>
        <taxon>Fungi</taxon>
        <taxon>Dikarya</taxon>
        <taxon>Ascomycota</taxon>
        <taxon>Pezizomycotina</taxon>
        <taxon>Leotiomycetes</taxon>
        <taxon>Helotiales</taxon>
        <taxon>Sclerotiniaceae</taxon>
        <taxon>Botrytis</taxon>
    </lineage>
</organism>
<feature type="compositionally biased region" description="Low complexity" evidence="2">
    <location>
        <begin position="55"/>
        <end position="67"/>
    </location>
</feature>
<gene>
    <name evidence="3" type="ORF">BGAL_0313g00100</name>
</gene>
<proteinExistence type="predicted"/>
<keyword evidence="1" id="KW-0175">Coiled coil</keyword>
<dbReference type="AlphaFoldDB" id="A0A4S8QV30"/>
<feature type="compositionally biased region" description="Basic and acidic residues" evidence="2">
    <location>
        <begin position="36"/>
        <end position="45"/>
    </location>
</feature>
<accession>A0A4S8QV30</accession>